<evidence type="ECO:0000313" key="7">
    <source>
        <dbReference type="Proteomes" id="UP000291121"/>
    </source>
</evidence>
<keyword evidence="2" id="KW-0238">DNA-binding</keyword>
<evidence type="ECO:0000259" key="4">
    <source>
        <dbReference type="PROSITE" id="PS51077"/>
    </source>
</evidence>
<protein>
    <submittedName>
        <fullName evidence="6">IclR family transcriptional regulator</fullName>
    </submittedName>
</protein>
<organism evidence="6 7">
    <name type="scientific">Pseudomonas arsenicoxydans</name>
    <dbReference type="NCBI Taxonomy" id="702115"/>
    <lineage>
        <taxon>Bacteria</taxon>
        <taxon>Pseudomonadati</taxon>
        <taxon>Pseudomonadota</taxon>
        <taxon>Gammaproteobacteria</taxon>
        <taxon>Pseudomonadales</taxon>
        <taxon>Pseudomonadaceae</taxon>
        <taxon>Pseudomonas</taxon>
    </lineage>
</organism>
<dbReference type="RefSeq" id="WP_208671218.1">
    <property type="nucleotide sequence ID" value="NZ_CP024767.1"/>
</dbReference>
<gene>
    <name evidence="6" type="ORF">CUN61_08480</name>
</gene>
<sequence>MSESKEKIEMDESRIGGIQVIARACSVMRALGSHPRGLSLGAIAQEVGLARSTVQRIVRALESEAMVEPIRPGSGFRLGPALAQLIHQTHTDIISIARKSLEELSQQLNESVTLSCLSGKQTNVIDRVIAEHELRVVFPMGRSMPMHATADGKVLLSTLNNEQIVEVLGESPQKLTDATHDTQSLLSEMVQIRRSGFATDHQEHTIGISACSILIPTFMGAHAVTVVAPTSRFQMRCEEFRHALEACKTSISKLAGEY</sequence>
<evidence type="ECO:0000313" key="6">
    <source>
        <dbReference type="EMBL" id="QAY84019.1"/>
    </source>
</evidence>
<dbReference type="AlphaFoldDB" id="A0A4P6FYP0"/>
<evidence type="ECO:0000259" key="5">
    <source>
        <dbReference type="PROSITE" id="PS51078"/>
    </source>
</evidence>
<dbReference type="PROSITE" id="PS51077">
    <property type="entry name" value="HTH_ICLR"/>
    <property type="match status" value="1"/>
</dbReference>
<dbReference type="EMBL" id="CP024767">
    <property type="protein sequence ID" value="QAY84019.1"/>
    <property type="molecule type" value="Genomic_DNA"/>
</dbReference>
<dbReference type="InterPro" id="IPR050707">
    <property type="entry name" value="HTH_MetabolicPath_Reg"/>
</dbReference>
<dbReference type="Pfam" id="PF09339">
    <property type="entry name" value="HTH_IclR"/>
    <property type="match status" value="1"/>
</dbReference>
<dbReference type="GO" id="GO:0045892">
    <property type="term" value="P:negative regulation of DNA-templated transcription"/>
    <property type="evidence" value="ECO:0007669"/>
    <property type="project" value="TreeGrafter"/>
</dbReference>
<dbReference type="GO" id="GO:0003677">
    <property type="term" value="F:DNA binding"/>
    <property type="evidence" value="ECO:0007669"/>
    <property type="project" value="UniProtKB-KW"/>
</dbReference>
<dbReference type="Pfam" id="PF01614">
    <property type="entry name" value="IclR_C"/>
    <property type="match status" value="1"/>
</dbReference>
<dbReference type="SUPFAM" id="SSF55781">
    <property type="entry name" value="GAF domain-like"/>
    <property type="match status" value="1"/>
</dbReference>
<dbReference type="Proteomes" id="UP000291121">
    <property type="component" value="Chromosome"/>
</dbReference>
<dbReference type="SMART" id="SM00346">
    <property type="entry name" value="HTH_ICLR"/>
    <property type="match status" value="1"/>
</dbReference>
<name>A0A4P6FYP0_9PSED</name>
<feature type="domain" description="HTH iclR-type" evidence="4">
    <location>
        <begin position="18"/>
        <end position="80"/>
    </location>
</feature>
<accession>A0A4P6FYP0</accession>
<evidence type="ECO:0000256" key="1">
    <source>
        <dbReference type="ARBA" id="ARBA00023015"/>
    </source>
</evidence>
<dbReference type="Gene3D" id="3.30.450.40">
    <property type="match status" value="1"/>
</dbReference>
<dbReference type="InterPro" id="IPR036388">
    <property type="entry name" value="WH-like_DNA-bd_sf"/>
</dbReference>
<dbReference type="InterPro" id="IPR029016">
    <property type="entry name" value="GAF-like_dom_sf"/>
</dbReference>
<keyword evidence="3" id="KW-0804">Transcription</keyword>
<dbReference type="Gene3D" id="1.10.10.10">
    <property type="entry name" value="Winged helix-like DNA-binding domain superfamily/Winged helix DNA-binding domain"/>
    <property type="match status" value="1"/>
</dbReference>
<evidence type="ECO:0000256" key="2">
    <source>
        <dbReference type="ARBA" id="ARBA00023125"/>
    </source>
</evidence>
<dbReference type="PROSITE" id="PS51078">
    <property type="entry name" value="ICLR_ED"/>
    <property type="match status" value="1"/>
</dbReference>
<keyword evidence="7" id="KW-1185">Reference proteome</keyword>
<dbReference type="InterPro" id="IPR005471">
    <property type="entry name" value="Tscrpt_reg_IclR_N"/>
</dbReference>
<dbReference type="PANTHER" id="PTHR30136:SF35">
    <property type="entry name" value="HTH-TYPE TRANSCRIPTIONAL REGULATOR RV1719"/>
    <property type="match status" value="1"/>
</dbReference>
<evidence type="ECO:0000256" key="3">
    <source>
        <dbReference type="ARBA" id="ARBA00023163"/>
    </source>
</evidence>
<dbReference type="InterPro" id="IPR036390">
    <property type="entry name" value="WH_DNA-bd_sf"/>
</dbReference>
<dbReference type="PANTHER" id="PTHR30136">
    <property type="entry name" value="HELIX-TURN-HELIX TRANSCRIPTIONAL REGULATOR, ICLR FAMILY"/>
    <property type="match status" value="1"/>
</dbReference>
<dbReference type="InterPro" id="IPR014757">
    <property type="entry name" value="Tscrpt_reg_IclR_C"/>
</dbReference>
<feature type="domain" description="IclR-ED" evidence="5">
    <location>
        <begin position="74"/>
        <end position="258"/>
    </location>
</feature>
<keyword evidence="1" id="KW-0805">Transcription regulation</keyword>
<dbReference type="SUPFAM" id="SSF46785">
    <property type="entry name" value="Winged helix' DNA-binding domain"/>
    <property type="match status" value="1"/>
</dbReference>
<proteinExistence type="predicted"/>
<dbReference type="GO" id="GO:0003700">
    <property type="term" value="F:DNA-binding transcription factor activity"/>
    <property type="evidence" value="ECO:0007669"/>
    <property type="project" value="TreeGrafter"/>
</dbReference>
<reference evidence="6 7" key="1">
    <citation type="submission" date="2017-11" db="EMBL/GenBank/DDBJ databases">
        <title>Genome sequence of Pseudomonas arsenicoxydans ACM1.</title>
        <authorList>
            <person name="Nascimento F.X."/>
        </authorList>
    </citation>
    <scope>NUCLEOTIDE SEQUENCE [LARGE SCALE GENOMIC DNA]</scope>
    <source>
        <strain evidence="6 7">ACM1</strain>
    </source>
</reference>